<dbReference type="Proteomes" id="UP001589568">
    <property type="component" value="Unassembled WGS sequence"/>
</dbReference>
<dbReference type="EMBL" id="JBHMCF010000061">
    <property type="protein sequence ID" value="MFB9477262.1"/>
    <property type="molecule type" value="Genomic_DNA"/>
</dbReference>
<evidence type="ECO:0000313" key="1">
    <source>
        <dbReference type="EMBL" id="MFB9477262.1"/>
    </source>
</evidence>
<accession>A0ABV5P416</accession>
<comment type="caution">
    <text evidence="1">The sequence shown here is derived from an EMBL/GenBank/DDBJ whole genome shotgun (WGS) entry which is preliminary data.</text>
</comment>
<protein>
    <submittedName>
        <fullName evidence="1">Uncharacterized protein</fullName>
    </submittedName>
</protein>
<dbReference type="RefSeq" id="WP_345406113.1">
    <property type="nucleotide sequence ID" value="NZ_BAAAXS010000001.1"/>
</dbReference>
<organism evidence="1 2">
    <name type="scientific">Nonomuraea salmonea</name>
    <dbReference type="NCBI Taxonomy" id="46181"/>
    <lineage>
        <taxon>Bacteria</taxon>
        <taxon>Bacillati</taxon>
        <taxon>Actinomycetota</taxon>
        <taxon>Actinomycetes</taxon>
        <taxon>Streptosporangiales</taxon>
        <taxon>Streptosporangiaceae</taxon>
        <taxon>Nonomuraea</taxon>
    </lineage>
</organism>
<evidence type="ECO:0000313" key="2">
    <source>
        <dbReference type="Proteomes" id="UP001589568"/>
    </source>
</evidence>
<proteinExistence type="predicted"/>
<sequence length="53" mass="5419">MTDGGEGDAERALGRIVGMTDAFGVPLDVSSDSGVTGRHFAGTFMEDAGALSW</sequence>
<keyword evidence="2" id="KW-1185">Reference proteome</keyword>
<name>A0ABV5P416_9ACTN</name>
<reference evidence="1 2" key="1">
    <citation type="submission" date="2024-09" db="EMBL/GenBank/DDBJ databases">
        <authorList>
            <person name="Sun Q."/>
            <person name="Mori K."/>
        </authorList>
    </citation>
    <scope>NUCLEOTIDE SEQUENCE [LARGE SCALE GENOMIC DNA]</scope>
    <source>
        <strain evidence="1 2">JCM 3324</strain>
    </source>
</reference>
<gene>
    <name evidence="1" type="ORF">ACFFR3_47875</name>
</gene>